<evidence type="ECO:0000256" key="8">
    <source>
        <dbReference type="PROSITE-ProRule" id="PRU10058"/>
    </source>
</evidence>
<feature type="chain" id="PRO_5043405133" description="Glucanase" evidence="10">
    <location>
        <begin position="23"/>
        <end position="339"/>
    </location>
</feature>
<dbReference type="GO" id="GO:0030245">
    <property type="term" value="P:cellulose catabolic process"/>
    <property type="evidence" value="ECO:0007669"/>
    <property type="project" value="UniProtKB-KW"/>
</dbReference>
<dbReference type="Proteomes" id="UP000018211">
    <property type="component" value="Unassembled WGS sequence"/>
</dbReference>
<evidence type="ECO:0000256" key="10">
    <source>
        <dbReference type="SAM" id="SignalP"/>
    </source>
</evidence>
<evidence type="ECO:0000313" key="12">
    <source>
        <dbReference type="Proteomes" id="UP000018211"/>
    </source>
</evidence>
<evidence type="ECO:0000256" key="9">
    <source>
        <dbReference type="RuleBase" id="RU361167"/>
    </source>
</evidence>
<dbReference type="InterPro" id="IPR012341">
    <property type="entry name" value="6hp_glycosidase-like_sf"/>
</dbReference>
<comment type="catalytic activity">
    <reaction evidence="1">
        <text>Endohydrolysis of (1-&gt;4)-beta-D-glucosidic linkages in cellulose, lichenin and cereal beta-D-glucans.</text>
        <dbReference type="EC" id="3.2.1.4"/>
    </reaction>
</comment>
<proteinExistence type="inferred from homology"/>
<comment type="caution">
    <text evidence="11">The sequence shown here is derived from an EMBL/GenBank/DDBJ whole genome shotgun (WGS) entry which is preliminary data.</text>
</comment>
<feature type="active site" description="Nucleophile" evidence="8">
    <location>
        <position position="115"/>
    </location>
</feature>
<dbReference type="InterPro" id="IPR002037">
    <property type="entry name" value="Glyco_hydro_8"/>
</dbReference>
<sequence length="339" mass="38920">MRLKAIKLGGCSLLLLSGHTIASPACSNDKSMWTTYKKNFVTREGRVVDNGNRYISHSEGQGYGMLIAEHFGDKKTFDRVWEWTQVNLGRKQDDLFSWKWQPKKPHVPDINNASDGDILIAWALLRAEQRWSGNQYRAKAKRIINELEQSHLKDTRGEFLLLPGGYGFEFSDKTIANLAYWVFPAFDDFSQFDSTWNHLSVSGMDILNKNLYGHHLLPPDWLEIGKGGWQPAKKFEPQFSYSNYRIPLHLIWGERPHRVTWMFNNWLKNSDAAWVNVNTGETAPYPPPRGAIAISQLVEAASNPKIRDKGITVRPEGKDYYSDSLVLLSHIAYNERFCQ</sequence>
<keyword evidence="3 10" id="KW-0732">Signal</keyword>
<dbReference type="Gene3D" id="1.50.10.10">
    <property type="match status" value="1"/>
</dbReference>
<evidence type="ECO:0000256" key="7">
    <source>
        <dbReference type="ARBA" id="ARBA00023326"/>
    </source>
</evidence>
<gene>
    <name evidence="11" type="ORF">VIBNISOn1_450154</name>
</gene>
<protein>
    <recommendedName>
        <fullName evidence="9">Glucanase</fullName>
        <ecNumber evidence="9">3.2.1.-</ecNumber>
    </recommendedName>
</protein>
<keyword evidence="5" id="KW-0136">Cellulose degradation</keyword>
<keyword evidence="6 9" id="KW-0326">Glycosidase</keyword>
<comment type="similarity">
    <text evidence="2 9">Belongs to the glycosyl hydrolase 8 (cellulase D) family.</text>
</comment>
<dbReference type="InterPro" id="IPR008928">
    <property type="entry name" value="6-hairpin_glycosidase_sf"/>
</dbReference>
<dbReference type="AlphaFoldDB" id="A0AAV2VTY7"/>
<evidence type="ECO:0000256" key="4">
    <source>
        <dbReference type="ARBA" id="ARBA00022801"/>
    </source>
</evidence>
<name>A0AAV2VTY7_9VIBR</name>
<evidence type="ECO:0000256" key="3">
    <source>
        <dbReference type="ARBA" id="ARBA00022729"/>
    </source>
</evidence>
<reference evidence="11 12" key="1">
    <citation type="journal article" date="2013" name="ISME J.">
        <title>Comparative genomics of pathogenic lineages of Vibrio nigripulchritudo identifies virulence-associated traits.</title>
        <authorList>
            <person name="Goudenege D."/>
            <person name="Labreuche Y."/>
            <person name="Krin E."/>
            <person name="Ansquer D."/>
            <person name="Mangenot S."/>
            <person name="Calteau A."/>
            <person name="Medigue C."/>
            <person name="Mazel D."/>
            <person name="Polz M.F."/>
            <person name="Le Roux F."/>
        </authorList>
    </citation>
    <scope>NUCLEOTIDE SEQUENCE [LARGE SCALE GENOMIC DNA]</scope>
    <source>
        <strain evidence="11 12">SOn1</strain>
    </source>
</reference>
<dbReference type="PRINTS" id="PR00735">
    <property type="entry name" value="GLHYDRLASE8"/>
</dbReference>
<evidence type="ECO:0000256" key="1">
    <source>
        <dbReference type="ARBA" id="ARBA00000966"/>
    </source>
</evidence>
<organism evidence="11 12">
    <name type="scientific">Vibrio nigripulchritudo SOn1</name>
    <dbReference type="NCBI Taxonomy" id="1238450"/>
    <lineage>
        <taxon>Bacteria</taxon>
        <taxon>Pseudomonadati</taxon>
        <taxon>Pseudomonadota</taxon>
        <taxon>Gammaproteobacteria</taxon>
        <taxon>Vibrionales</taxon>
        <taxon>Vibrionaceae</taxon>
        <taxon>Vibrio</taxon>
    </lineage>
</organism>
<keyword evidence="4 9" id="KW-0378">Hydrolase</keyword>
<evidence type="ECO:0000256" key="2">
    <source>
        <dbReference type="ARBA" id="ARBA00009209"/>
    </source>
</evidence>
<dbReference type="RefSeq" id="WP_022612752.1">
    <property type="nucleotide sequence ID" value="NZ_LK391965.1"/>
</dbReference>
<accession>A0AAV2VTY7</accession>
<dbReference type="PROSITE" id="PS00812">
    <property type="entry name" value="GLYCOSYL_HYDROL_F8"/>
    <property type="match status" value="1"/>
</dbReference>
<dbReference type="GO" id="GO:0008810">
    <property type="term" value="F:cellulase activity"/>
    <property type="evidence" value="ECO:0007669"/>
    <property type="project" value="UniProtKB-EC"/>
</dbReference>
<evidence type="ECO:0000313" key="11">
    <source>
        <dbReference type="EMBL" id="CCO48189.1"/>
    </source>
</evidence>
<feature type="signal peptide" evidence="10">
    <location>
        <begin position="1"/>
        <end position="22"/>
    </location>
</feature>
<dbReference type="EC" id="3.2.1.-" evidence="9"/>
<dbReference type="InterPro" id="IPR019834">
    <property type="entry name" value="Glyco_hydro_8_CS"/>
</dbReference>
<keyword evidence="7 9" id="KW-0624">Polysaccharide degradation</keyword>
<keyword evidence="7 9" id="KW-0119">Carbohydrate metabolism</keyword>
<dbReference type="SUPFAM" id="SSF48208">
    <property type="entry name" value="Six-hairpin glycosidases"/>
    <property type="match status" value="1"/>
</dbReference>
<dbReference type="EMBL" id="CAOF01000137">
    <property type="protein sequence ID" value="CCO48189.1"/>
    <property type="molecule type" value="Genomic_DNA"/>
</dbReference>
<evidence type="ECO:0000256" key="5">
    <source>
        <dbReference type="ARBA" id="ARBA00023001"/>
    </source>
</evidence>
<evidence type="ECO:0000256" key="6">
    <source>
        <dbReference type="ARBA" id="ARBA00023295"/>
    </source>
</evidence>
<dbReference type="Pfam" id="PF01270">
    <property type="entry name" value="Glyco_hydro_8"/>
    <property type="match status" value="1"/>
</dbReference>